<dbReference type="AlphaFoldDB" id="A0A4R6KPD3"/>
<evidence type="ECO:0000259" key="2">
    <source>
        <dbReference type="Pfam" id="PF13193"/>
    </source>
</evidence>
<dbReference type="Pfam" id="PF13193">
    <property type="entry name" value="AMP-binding_C"/>
    <property type="match status" value="1"/>
</dbReference>
<dbReference type="PANTHER" id="PTHR43767:SF1">
    <property type="entry name" value="NONRIBOSOMAL PEPTIDE SYNTHASE PES1 (EUROFUNG)-RELATED"/>
    <property type="match status" value="1"/>
</dbReference>
<name>A0A4R6KPD3_9ACTN</name>
<reference evidence="3 4" key="1">
    <citation type="submission" date="2019-03" db="EMBL/GenBank/DDBJ databases">
        <title>Genomic Encyclopedia of Type Strains, Phase III (KMG-III): the genomes of soil and plant-associated and newly described type strains.</title>
        <authorList>
            <person name="Whitman W."/>
        </authorList>
    </citation>
    <scope>NUCLEOTIDE SEQUENCE [LARGE SCALE GENOMIC DNA]</scope>
    <source>
        <strain evidence="3 4">VKM Ac-2527</strain>
    </source>
</reference>
<keyword evidence="4" id="KW-1185">Reference proteome</keyword>
<dbReference type="InterPro" id="IPR000873">
    <property type="entry name" value="AMP-dep_synth/lig_dom"/>
</dbReference>
<dbReference type="Gene3D" id="3.40.50.12780">
    <property type="entry name" value="N-terminal domain of ligase-like"/>
    <property type="match status" value="2"/>
</dbReference>
<dbReference type="EMBL" id="SNWQ01000002">
    <property type="protein sequence ID" value="TDO52545.1"/>
    <property type="molecule type" value="Genomic_DNA"/>
</dbReference>
<dbReference type="Pfam" id="PF00501">
    <property type="entry name" value="AMP-binding"/>
    <property type="match status" value="1"/>
</dbReference>
<dbReference type="Gene3D" id="3.30.300.30">
    <property type="match status" value="1"/>
</dbReference>
<dbReference type="InterPro" id="IPR025110">
    <property type="entry name" value="AMP-bd_C"/>
</dbReference>
<dbReference type="RefSeq" id="WP_133798956.1">
    <property type="nucleotide sequence ID" value="NZ_SNWQ01000002.1"/>
</dbReference>
<accession>A0A4R6KPD3</accession>
<feature type="domain" description="AMP-binding enzyme C-terminal" evidence="2">
    <location>
        <begin position="391"/>
        <end position="476"/>
    </location>
</feature>
<feature type="domain" description="AMP-dependent synthetase/ligase" evidence="1">
    <location>
        <begin position="144"/>
        <end position="338"/>
    </location>
</feature>
<dbReference type="SUPFAM" id="SSF56801">
    <property type="entry name" value="Acetyl-CoA synthetase-like"/>
    <property type="match status" value="1"/>
</dbReference>
<dbReference type="PROSITE" id="PS00455">
    <property type="entry name" value="AMP_BINDING"/>
    <property type="match status" value="1"/>
</dbReference>
<dbReference type="InterPro" id="IPR042099">
    <property type="entry name" value="ANL_N_sf"/>
</dbReference>
<evidence type="ECO:0000259" key="1">
    <source>
        <dbReference type="Pfam" id="PF00501"/>
    </source>
</evidence>
<dbReference type="InterPro" id="IPR020845">
    <property type="entry name" value="AMP-binding_CS"/>
</dbReference>
<evidence type="ECO:0000313" key="4">
    <source>
        <dbReference type="Proteomes" id="UP000295388"/>
    </source>
</evidence>
<dbReference type="OrthoDB" id="812569at2"/>
<dbReference type="CDD" id="cd04433">
    <property type="entry name" value="AFD_class_I"/>
    <property type="match status" value="1"/>
</dbReference>
<dbReference type="InterPro" id="IPR050237">
    <property type="entry name" value="ATP-dep_AMP-bd_enzyme"/>
</dbReference>
<dbReference type="GO" id="GO:0016877">
    <property type="term" value="F:ligase activity, forming carbon-sulfur bonds"/>
    <property type="evidence" value="ECO:0007669"/>
    <property type="project" value="UniProtKB-ARBA"/>
</dbReference>
<comment type="caution">
    <text evidence="3">The sequence shown here is derived from an EMBL/GenBank/DDBJ whole genome shotgun (WGS) entry which is preliminary data.</text>
</comment>
<gene>
    <name evidence="3" type="ORF">EV643_102384</name>
</gene>
<dbReference type="InterPro" id="IPR045851">
    <property type="entry name" value="AMP-bd_C_sf"/>
</dbReference>
<keyword evidence="3" id="KW-0436">Ligase</keyword>
<evidence type="ECO:0000313" key="3">
    <source>
        <dbReference type="EMBL" id="TDO52545.1"/>
    </source>
</evidence>
<dbReference type="PANTHER" id="PTHR43767">
    <property type="entry name" value="LONG-CHAIN-FATTY-ACID--COA LIGASE"/>
    <property type="match status" value="1"/>
</dbReference>
<proteinExistence type="predicted"/>
<protein>
    <submittedName>
        <fullName evidence="3">Acyl-CoA synthetase (AMP-forming)/AMP-acid ligase II</fullName>
    </submittedName>
</protein>
<organism evidence="3 4">
    <name type="scientific">Kribbella caucasensis</name>
    <dbReference type="NCBI Taxonomy" id="2512215"/>
    <lineage>
        <taxon>Bacteria</taxon>
        <taxon>Bacillati</taxon>
        <taxon>Actinomycetota</taxon>
        <taxon>Actinomycetes</taxon>
        <taxon>Propionibacteriales</taxon>
        <taxon>Kribbellaceae</taxon>
        <taxon>Kribbella</taxon>
    </lineage>
</organism>
<dbReference type="Proteomes" id="UP000295388">
    <property type="component" value="Unassembled WGS sequence"/>
</dbReference>
<sequence>MRGRSLGVGAIGSPRLLGDGAIGLARLLRGVPVWRPRVVRILQRDGLTLAALVAIAAARRPDEVALLDDDGPLTYAELEQLVASHAGELPPDLGRVEIREPNHRSFVIAVAAALRRNADVVLLDPRSPPVDVSGGRRGRRGQIVLMTSGSTGSAKGVERGGVRSAQGIPITTMVRLLPISAGVPLVVTPPLFHGFGLGFLALGLAFGMPVVLRRRLDPAEIADFVRAHPGCLLVGVPPVLARIERAGAPAEPGAVVSGAGSLHPAVAARLSSSYGPVVFNLYGSSEDGWSTIATPADLAEAPGTIGRPAAGVRVAVLDESGKPLRAGEIGHLCVASRLEFAQYAGGGGRARLGGMADSGDLGHYDTAGRFFVDGRADDMVVTGGENVFPTEVEDVLLGHPAVAEVMVDGVPDEEYGARLEAFVVRRPSGEAALRAEDVPPLRAEELIAYARTRLVPAKVPRIVHFVAALPMTPTGKPRRRVT</sequence>